<dbReference type="EMBL" id="JBHUIP010000013">
    <property type="protein sequence ID" value="MFD2264252.1"/>
    <property type="molecule type" value="Genomic_DNA"/>
</dbReference>
<dbReference type="RefSeq" id="WP_379877323.1">
    <property type="nucleotide sequence ID" value="NZ_JBHUIP010000013.1"/>
</dbReference>
<feature type="transmembrane region" description="Helical" evidence="2">
    <location>
        <begin position="13"/>
        <end position="32"/>
    </location>
</feature>
<gene>
    <name evidence="4" type="ORF">ACFSM5_15220</name>
</gene>
<keyword evidence="5" id="KW-1185">Reference proteome</keyword>
<evidence type="ECO:0000256" key="1">
    <source>
        <dbReference type="SAM" id="MobiDB-lite"/>
    </source>
</evidence>
<evidence type="ECO:0000313" key="4">
    <source>
        <dbReference type="EMBL" id="MFD2264252.1"/>
    </source>
</evidence>
<dbReference type="InterPro" id="IPR025743">
    <property type="entry name" value="TssM1_N"/>
</dbReference>
<dbReference type="InterPro" id="IPR053156">
    <property type="entry name" value="T6SS_TssM-like"/>
</dbReference>
<dbReference type="Pfam" id="PF14331">
    <property type="entry name" value="IcmF-related_N"/>
    <property type="match status" value="1"/>
</dbReference>
<protein>
    <submittedName>
        <fullName evidence="4">Type VI secretion system protein</fullName>
    </submittedName>
</protein>
<feature type="domain" description="Type VI secretion system component TssM1 N-terminal" evidence="3">
    <location>
        <begin position="173"/>
        <end position="413"/>
    </location>
</feature>
<keyword evidence="2" id="KW-0472">Membrane</keyword>
<proteinExistence type="predicted"/>
<dbReference type="PANTHER" id="PTHR36153:SF1">
    <property type="entry name" value="TYPE VI SECRETION SYSTEM COMPONENT TSSM1"/>
    <property type="match status" value="1"/>
</dbReference>
<feature type="compositionally biased region" description="Pro residues" evidence="1">
    <location>
        <begin position="1360"/>
        <end position="1370"/>
    </location>
</feature>
<comment type="caution">
    <text evidence="4">The sequence shown here is derived from an EMBL/GenBank/DDBJ whole genome shotgun (WGS) entry which is preliminary data.</text>
</comment>
<feature type="region of interest" description="Disordered" evidence="1">
    <location>
        <begin position="1360"/>
        <end position="1382"/>
    </location>
</feature>
<reference evidence="5" key="1">
    <citation type="journal article" date="2019" name="Int. J. Syst. Evol. Microbiol.">
        <title>The Global Catalogue of Microorganisms (GCM) 10K type strain sequencing project: providing services to taxonomists for standard genome sequencing and annotation.</title>
        <authorList>
            <consortium name="The Broad Institute Genomics Platform"/>
            <consortium name="The Broad Institute Genome Sequencing Center for Infectious Disease"/>
            <person name="Wu L."/>
            <person name="Ma J."/>
        </authorList>
    </citation>
    <scope>NUCLEOTIDE SEQUENCE [LARGE SCALE GENOMIC DNA]</scope>
    <source>
        <strain evidence="5">CGMCC 1.19062</strain>
    </source>
</reference>
<evidence type="ECO:0000256" key="2">
    <source>
        <dbReference type="SAM" id="Phobius"/>
    </source>
</evidence>
<evidence type="ECO:0000313" key="5">
    <source>
        <dbReference type="Proteomes" id="UP001597295"/>
    </source>
</evidence>
<organism evidence="4 5">
    <name type="scientific">Lacibacterium aquatile</name>
    <dbReference type="NCBI Taxonomy" id="1168082"/>
    <lineage>
        <taxon>Bacteria</taxon>
        <taxon>Pseudomonadati</taxon>
        <taxon>Pseudomonadota</taxon>
        <taxon>Alphaproteobacteria</taxon>
        <taxon>Rhodospirillales</taxon>
        <taxon>Rhodospirillaceae</taxon>
    </lineage>
</organism>
<feature type="transmembrane region" description="Helical" evidence="2">
    <location>
        <begin position="408"/>
        <end position="428"/>
    </location>
</feature>
<evidence type="ECO:0000259" key="3">
    <source>
        <dbReference type="Pfam" id="PF14331"/>
    </source>
</evidence>
<dbReference type="PANTHER" id="PTHR36153">
    <property type="entry name" value="INNER MEMBRANE PROTEIN-RELATED"/>
    <property type="match status" value="1"/>
</dbReference>
<keyword evidence="2" id="KW-1133">Transmembrane helix</keyword>
<dbReference type="Proteomes" id="UP001597295">
    <property type="component" value="Unassembled WGS sequence"/>
</dbReference>
<accession>A0ABW5DT27</accession>
<name>A0ABW5DT27_9PROT</name>
<keyword evidence="2" id="KW-0812">Transmembrane</keyword>
<sequence length="1382" mass="147018">MAALAQLVEGVELPLFILFAVLALALGLYLLIRFLRARKEAAAQEAAAAEAEAAAPVAAAPPPEPETVARGGVPILSPALMRQAFRNGWKLYRNQVAGARNPYLVPWYLAVGTDGTGVSTLCAGLETHRAPGETPDPLTGQPVGCTWWYHDQAVVIDVGAEAFARSNGEKVPDAAWLALLEELADKRPAQPIDGIILGIPVSDLMGPLAAMPHVLAEKAAQIYGRLWQAQKTLGLCLPVWVAVTHCDKLPGFLDLVEKLPPNRRQDILGWSNPYPLETAFRPAMVEEGITSVQDALVASGLELAAGGAMPARGGGYLQVPGALGELTGALANLLQIVFRRTAYQEMLYFRGIYFVGASEPDGREEGALSIAARPLAFARDLFEQKIFAERDLTKPTQRWTATFDRRQMLWQAAAGVSALVAALLLWLGTSSLVTQSASYLPALRLMADPVAAARWLDQPGGTPLAAADAGAAAAIRALSRVEEAWSSPMWPVAAFDPLDDKIRVSLSIAHYRLLMADVRSRLDRRAAAIAAGDVQAPAGSGEFGRLRAYVGEALLLERFVGVQARLIQTGDVTGLTELVRYTHGIELPAFYVDLAGELGFATVPTTRALRGAIIDAGTKPIDLLAIRAPLHDRLEILADSYFQRLAQNGDVIARMRLVATEIDNLARGGATQPAPTALSSIQLGLAQAAEVLSVQDATWLAGPTTAGGEEEFGGSALRSLLRVLSDSPLFGAPARARVVQRGQAILGRSSVDVRSVTSAIGPLAQAIPERNRIELAPVAEQFRVALTDLEKRPFMSSSTGIAEGAALMRGGVVQWDARGLERAVALAEDYALFLGRDLALMPRNVQAGVRSVAQQRLAAGVLDAVAKAQVPVADAVRGRSEADMRAQVQSALAAQPVILRLAQTLRQNGAQSVASRLMDVSVAQTLALLERLDAYYLGDRPYLPANPSLAAWSGDKVNVPAVYGVADIGSIAAMLDQTKTRIGAVAMELADPLLAFLARPEVRGGSGGGSAGKWARIIQEMEKAGQMRPNASIPSLERFITAELPEASTKSCSAIGPRGAGSAGDWFADQLLELRLTLSQLCLVAADERVSAAYRLIEQSFNEHVAGRYPFAAPAQALTGPYATTEDIAAFYKAFDPVQEALLANLTERAQLGGNAVRSQLAFLQALKQARTFLKPMVGLDDVQELGYGLEPKFRALPEKEVVGFDIIEWQFSVNDQLVDNAANKKAIVWRNGDPITMSFRWARNAPRQPTAAVASGAVTVRDRVVTITQDGPWALIALLQAHEPRPTDWKQGPGKPPHMLAIEIATAPSAGAQAVTEQVAKVFIDLAVKGAPTPDGRATTDRLGAPVFPAKAPPPPGAIAPPVLLPAPPSAELSGDLAPIR</sequence>